<dbReference type="GO" id="GO:0061630">
    <property type="term" value="F:ubiquitin protein ligase activity"/>
    <property type="evidence" value="ECO:0007669"/>
    <property type="project" value="UniProtKB-EC"/>
</dbReference>
<dbReference type="EC" id="2.3.2.27" evidence="2"/>
<keyword evidence="7" id="KW-0862">Zinc</keyword>
<dbReference type="Ensembl" id="ENSCCNT00000033964.1">
    <property type="protein sequence ID" value="ENSCCNP00000026806.1"/>
    <property type="gene ID" value="ENSCCNG00000025972.1"/>
</dbReference>
<reference evidence="9" key="1">
    <citation type="submission" date="2023-09" db="UniProtKB">
        <authorList>
            <consortium name="Ensembl"/>
        </authorList>
    </citation>
    <scope>IDENTIFICATION</scope>
</reference>
<keyword evidence="4" id="KW-0479">Metal-binding</keyword>
<dbReference type="Pfam" id="PF14369">
    <property type="entry name" value="Zn_ribbon_19"/>
    <property type="match status" value="1"/>
</dbReference>
<evidence type="ECO:0000256" key="4">
    <source>
        <dbReference type="ARBA" id="ARBA00022723"/>
    </source>
</evidence>
<evidence type="ECO:0000256" key="7">
    <source>
        <dbReference type="ARBA" id="ARBA00022833"/>
    </source>
</evidence>
<keyword evidence="6" id="KW-0833">Ubl conjugation pathway</keyword>
<evidence type="ECO:0000259" key="8">
    <source>
        <dbReference type="Pfam" id="PF14369"/>
    </source>
</evidence>
<evidence type="ECO:0000256" key="2">
    <source>
        <dbReference type="ARBA" id="ARBA00012483"/>
    </source>
</evidence>
<keyword evidence="3" id="KW-0808">Transferase</keyword>
<sequence length="83" mass="8673">MAEASAAGTDAGATVAAHRFFCHFCKGEVSPKLPEYICPRCESGFIEEVTDDSSFLGGGGSRIDNSTSTHFAEVSFPLAVGIL</sequence>
<evidence type="ECO:0000256" key="1">
    <source>
        <dbReference type="ARBA" id="ARBA00000900"/>
    </source>
</evidence>
<organism evidence="9">
    <name type="scientific">Castor canadensis</name>
    <name type="common">American beaver</name>
    <dbReference type="NCBI Taxonomy" id="51338"/>
    <lineage>
        <taxon>Eukaryota</taxon>
        <taxon>Metazoa</taxon>
        <taxon>Chordata</taxon>
        <taxon>Craniata</taxon>
        <taxon>Vertebrata</taxon>
        <taxon>Euteleostomi</taxon>
        <taxon>Mammalia</taxon>
        <taxon>Eutheria</taxon>
        <taxon>Euarchontoglires</taxon>
        <taxon>Glires</taxon>
        <taxon>Rodentia</taxon>
        <taxon>Castorimorpha</taxon>
        <taxon>Castoridae</taxon>
        <taxon>Castor</taxon>
    </lineage>
</organism>
<dbReference type="InterPro" id="IPR039525">
    <property type="entry name" value="RNF126-like_zinc-ribbon"/>
</dbReference>
<evidence type="ECO:0000313" key="9">
    <source>
        <dbReference type="Ensembl" id="ENSCCNP00000026806.1"/>
    </source>
</evidence>
<feature type="domain" description="E3 ubiquitin-protein ligase RNF126-like zinc-ribbon" evidence="8">
    <location>
        <begin position="19"/>
        <end position="49"/>
    </location>
</feature>
<accession>A0A8C0XQ92</accession>
<name>A0A8C0XQ92_CASCN</name>
<dbReference type="GO" id="GO:0008270">
    <property type="term" value="F:zinc ion binding"/>
    <property type="evidence" value="ECO:0007669"/>
    <property type="project" value="UniProtKB-KW"/>
</dbReference>
<protein>
    <recommendedName>
        <fullName evidence="2">RING-type E3 ubiquitin transferase</fullName>
        <ecNumber evidence="2">2.3.2.27</ecNumber>
    </recommendedName>
</protein>
<keyword evidence="5" id="KW-0863">Zinc-finger</keyword>
<dbReference type="AlphaFoldDB" id="A0A8C0XQ92"/>
<evidence type="ECO:0000256" key="5">
    <source>
        <dbReference type="ARBA" id="ARBA00022771"/>
    </source>
</evidence>
<comment type="catalytic activity">
    <reaction evidence="1">
        <text>S-ubiquitinyl-[E2 ubiquitin-conjugating enzyme]-L-cysteine + [acceptor protein]-L-lysine = [E2 ubiquitin-conjugating enzyme]-L-cysteine + N(6)-ubiquitinyl-[acceptor protein]-L-lysine.</text>
        <dbReference type="EC" id="2.3.2.27"/>
    </reaction>
</comment>
<evidence type="ECO:0000256" key="6">
    <source>
        <dbReference type="ARBA" id="ARBA00022786"/>
    </source>
</evidence>
<proteinExistence type="predicted"/>
<evidence type="ECO:0000256" key="3">
    <source>
        <dbReference type="ARBA" id="ARBA00022679"/>
    </source>
</evidence>